<dbReference type="EMBL" id="QQBC01000001">
    <property type="protein sequence ID" value="RDI69025.1"/>
    <property type="molecule type" value="Genomic_DNA"/>
</dbReference>
<dbReference type="Proteomes" id="UP000254869">
    <property type="component" value="Unassembled WGS sequence"/>
</dbReference>
<sequence length="78" mass="8679">MELPDPPPAPTVIDVGVERDRIAALESIRLRLESELDRAEAGCGYAAMAKQLRDTINAIADARNRIYEALLTDELEER</sequence>
<accession>A0A370IE81</accession>
<protein>
    <submittedName>
        <fullName evidence="1">Uncharacterized protein</fullName>
    </submittedName>
</protein>
<organism evidence="1 2">
    <name type="scientific">Nocardia pseudobrasiliensis</name>
    <dbReference type="NCBI Taxonomy" id="45979"/>
    <lineage>
        <taxon>Bacteria</taxon>
        <taxon>Bacillati</taxon>
        <taxon>Actinomycetota</taxon>
        <taxon>Actinomycetes</taxon>
        <taxon>Mycobacteriales</taxon>
        <taxon>Nocardiaceae</taxon>
        <taxon>Nocardia</taxon>
    </lineage>
</organism>
<reference evidence="1 2" key="1">
    <citation type="submission" date="2018-07" db="EMBL/GenBank/DDBJ databases">
        <title>Genomic Encyclopedia of Type Strains, Phase IV (KMG-IV): sequencing the most valuable type-strain genomes for metagenomic binning, comparative biology and taxonomic classification.</title>
        <authorList>
            <person name="Goeker M."/>
        </authorList>
    </citation>
    <scope>NUCLEOTIDE SEQUENCE [LARGE SCALE GENOMIC DNA]</scope>
    <source>
        <strain evidence="1 2">DSM 44290</strain>
    </source>
</reference>
<name>A0A370IE81_9NOCA</name>
<gene>
    <name evidence="1" type="ORF">DFR76_101562</name>
</gene>
<keyword evidence="2" id="KW-1185">Reference proteome</keyword>
<proteinExistence type="predicted"/>
<comment type="caution">
    <text evidence="1">The sequence shown here is derived from an EMBL/GenBank/DDBJ whole genome shotgun (WGS) entry which is preliminary data.</text>
</comment>
<dbReference type="AlphaFoldDB" id="A0A370IE81"/>
<evidence type="ECO:0000313" key="1">
    <source>
        <dbReference type="EMBL" id="RDI69025.1"/>
    </source>
</evidence>
<dbReference type="RefSeq" id="WP_067990882.1">
    <property type="nucleotide sequence ID" value="NZ_QQBC01000001.1"/>
</dbReference>
<evidence type="ECO:0000313" key="2">
    <source>
        <dbReference type="Proteomes" id="UP000254869"/>
    </source>
</evidence>